<proteinExistence type="inferred from homology"/>
<comment type="caution">
    <text evidence="7">The sequence shown here is derived from an EMBL/GenBank/DDBJ whole genome shotgun (WGS) entry which is preliminary data.</text>
</comment>
<dbReference type="GO" id="GO:0008124">
    <property type="term" value="F:4-alpha-hydroxytetrahydrobiopterin dehydratase activity"/>
    <property type="evidence" value="ECO:0007669"/>
    <property type="project" value="UniProtKB-EC"/>
</dbReference>
<dbReference type="AlphaFoldDB" id="A0A852Z7W5"/>
<comment type="similarity">
    <text evidence="2">Belongs to the pterin-4-alpha-carbinolamine dehydratase family.</text>
</comment>
<evidence type="ECO:0000313" key="7">
    <source>
        <dbReference type="EMBL" id="NYH87952.1"/>
    </source>
</evidence>
<dbReference type="InterPro" id="IPR036428">
    <property type="entry name" value="PCD_sf"/>
</dbReference>
<sequence length="221" mass="24319">MSTRAMTGQQIIDARLDGWAFLVHYGLFRLHTRIKTESFGASLKIVNEIGQAAEDMNHHADLDLRSSRVDVRLTSGYEAHGVTERDVSLARRISDIAAAVGAELESRSISCIEFALDTPDHEKIAPFWAAVLDREYVHGDGFADVGDRNQVLPLIWFQRSGIDEPRQRWHIDVWVDPDQVAPRVEAALAAGGTMVDGALSDPDGNKICVCTWQPTDGVIGG</sequence>
<dbReference type="Pfam" id="PF01329">
    <property type="entry name" value="Pterin_4a"/>
    <property type="match status" value="1"/>
</dbReference>
<evidence type="ECO:0000256" key="2">
    <source>
        <dbReference type="ARBA" id="ARBA00006472"/>
    </source>
</evidence>
<dbReference type="EMBL" id="JACBZH010000001">
    <property type="protein sequence ID" value="NYH87952.1"/>
    <property type="molecule type" value="Genomic_DNA"/>
</dbReference>
<dbReference type="InterPro" id="IPR029068">
    <property type="entry name" value="Glyas_Bleomycin-R_OHBP_Dase"/>
</dbReference>
<organism evidence="7 8">
    <name type="scientific">Actinopolymorpha rutila</name>
    <dbReference type="NCBI Taxonomy" id="446787"/>
    <lineage>
        <taxon>Bacteria</taxon>
        <taxon>Bacillati</taxon>
        <taxon>Actinomycetota</taxon>
        <taxon>Actinomycetes</taxon>
        <taxon>Propionibacteriales</taxon>
        <taxon>Actinopolymorphaceae</taxon>
        <taxon>Actinopolymorpha</taxon>
    </lineage>
</organism>
<dbReference type="CDD" id="cd00488">
    <property type="entry name" value="PCD_DCoH"/>
    <property type="match status" value="1"/>
</dbReference>
<dbReference type="RefSeq" id="WP_179785932.1">
    <property type="nucleotide sequence ID" value="NZ_BAAARR010000015.1"/>
</dbReference>
<dbReference type="GO" id="GO:0006729">
    <property type="term" value="P:tetrahydrobiopterin biosynthetic process"/>
    <property type="evidence" value="ECO:0007669"/>
    <property type="project" value="InterPro"/>
</dbReference>
<keyword evidence="5 7" id="KW-0456">Lyase</keyword>
<dbReference type="Proteomes" id="UP000579605">
    <property type="component" value="Unassembled WGS sequence"/>
</dbReference>
<evidence type="ECO:0000259" key="6">
    <source>
        <dbReference type="Pfam" id="PF18029"/>
    </source>
</evidence>
<comment type="catalytic activity">
    <reaction evidence="1">
        <text>(4aS,6R)-4a-hydroxy-L-erythro-5,6,7,8-tetrahydrobiopterin = (6R)-L-erythro-6,7-dihydrobiopterin + H2O</text>
        <dbReference type="Rhea" id="RHEA:11920"/>
        <dbReference type="ChEBI" id="CHEBI:15377"/>
        <dbReference type="ChEBI" id="CHEBI:15642"/>
        <dbReference type="ChEBI" id="CHEBI:43120"/>
        <dbReference type="EC" id="4.2.1.96"/>
    </reaction>
</comment>
<evidence type="ECO:0000256" key="1">
    <source>
        <dbReference type="ARBA" id="ARBA00001554"/>
    </source>
</evidence>
<evidence type="ECO:0000313" key="8">
    <source>
        <dbReference type="Proteomes" id="UP000579605"/>
    </source>
</evidence>
<name>A0A852Z7W5_9ACTN</name>
<feature type="domain" description="Glyoxalase-like" evidence="6">
    <location>
        <begin position="114"/>
        <end position="210"/>
    </location>
</feature>
<dbReference type="SUPFAM" id="SSF55248">
    <property type="entry name" value="PCD-like"/>
    <property type="match status" value="1"/>
</dbReference>
<accession>A0A852Z7W5</accession>
<dbReference type="Pfam" id="PF18029">
    <property type="entry name" value="Glyoxalase_6"/>
    <property type="match status" value="1"/>
</dbReference>
<protein>
    <recommendedName>
        <fullName evidence="4">Putative pterin-4-alpha-carbinolamine dehydratase</fullName>
        <ecNumber evidence="3">4.2.1.96</ecNumber>
    </recommendedName>
</protein>
<evidence type="ECO:0000256" key="5">
    <source>
        <dbReference type="ARBA" id="ARBA00023239"/>
    </source>
</evidence>
<reference evidence="7 8" key="1">
    <citation type="submission" date="2020-07" db="EMBL/GenBank/DDBJ databases">
        <title>Sequencing the genomes of 1000 actinobacteria strains.</title>
        <authorList>
            <person name="Klenk H.-P."/>
        </authorList>
    </citation>
    <scope>NUCLEOTIDE SEQUENCE [LARGE SCALE GENOMIC DNA]</scope>
    <source>
        <strain evidence="7 8">DSM 18448</strain>
    </source>
</reference>
<dbReference type="InterPro" id="IPR001533">
    <property type="entry name" value="Pterin_deHydtase"/>
</dbReference>
<evidence type="ECO:0000256" key="4">
    <source>
        <dbReference type="ARBA" id="ARBA00021735"/>
    </source>
</evidence>
<keyword evidence="8" id="KW-1185">Reference proteome</keyword>
<evidence type="ECO:0000256" key="3">
    <source>
        <dbReference type="ARBA" id="ARBA00013252"/>
    </source>
</evidence>
<dbReference type="Gene3D" id="3.30.1360.20">
    <property type="entry name" value="Transcriptional coactivator/pterin dehydratase"/>
    <property type="match status" value="1"/>
</dbReference>
<dbReference type="Gene3D" id="3.10.180.10">
    <property type="entry name" value="2,3-Dihydroxybiphenyl 1,2-Dioxygenase, domain 1"/>
    <property type="match status" value="1"/>
</dbReference>
<dbReference type="InterPro" id="IPR041581">
    <property type="entry name" value="Glyoxalase_6"/>
</dbReference>
<dbReference type="SUPFAM" id="SSF54593">
    <property type="entry name" value="Glyoxalase/Bleomycin resistance protein/Dihydroxybiphenyl dioxygenase"/>
    <property type="match status" value="1"/>
</dbReference>
<dbReference type="EC" id="4.2.1.96" evidence="3"/>
<gene>
    <name evidence="7" type="ORF">F4554_000590</name>
</gene>